<sequence length="745" mass="84817">MSLEHDFHAALAEIKRLNSKLDYYHKILLENDLLPAEETAVQKASRKTDKQLVIERRLRIYQSLFRGRADVYARRWTSGEKRGYAPATNPDGSYKLLTQDALYRHLSGQDTLGIYPLLPDGGCYFLALDFDKKNWKEDISAFRTALKQANIHAAMEISQSGEGCHVWLFFSESVPARLARLLGERLLKEAASIRGVHKLPSFDRMFPAQDQLTEKGLGNLIALPLQGERRKVGCTVFVDANFQVIADPWGYLESIKRYSREEVEGFLNHAEKVKEHEGDYGSPEVVLREGLLVPKSALTPTTLENLKSLCTMSNPEYFRAKHLRLSTDRIPSHIKGYQETPTTLVLPRGKADEIRELLPKTIPFVDQREYGEPIDADFLANLFPQQQQAVDHLKETNCGVLSATTGFGKTVVASALIAERKVNTLILVHRNQLIDQWRASLASFLSIDPKHIGQISGGKNKPTGIIDIATIQSIRNKALMHSYGHVIVDECHHISAFTFEDILRRFRSAYVHGLTATPVRKDGLHPLMFMQCGPIVFKVDAKDQSEIRQFHHLLHPRLTEFKTSEGAVDVTDQLMHNEKRNELIFNDILNALEHKRNPLVLTERVEHLHLLVEKLKPFTKNLIILTGALTKKQLNEQFQKLATIPAHEERIILATGKYAGEGFDNPRLDTLFLTMPITFNGTVAQYVGRLHRAYEGKESVEVYDYVDHKDEALLEKYNKRLKAYQSLGYLTVEEAKKEKKQLRFF</sequence>
<proteinExistence type="predicted"/>
<keyword evidence="3" id="KW-0347">Helicase</keyword>
<dbReference type="Proteomes" id="UP001595733">
    <property type="component" value="Unassembled WGS sequence"/>
</dbReference>
<accession>A0ABV8USK5</accession>
<dbReference type="PANTHER" id="PTHR47396:SF1">
    <property type="entry name" value="ATP-DEPENDENT HELICASE IRC3-RELATED"/>
    <property type="match status" value="1"/>
</dbReference>
<feature type="domain" description="Helicase C-terminal" evidence="2">
    <location>
        <begin position="584"/>
        <end position="743"/>
    </location>
</feature>
<dbReference type="InterPro" id="IPR054347">
    <property type="entry name" value="TOTE_primase"/>
</dbReference>
<evidence type="ECO:0000313" key="3">
    <source>
        <dbReference type="EMBL" id="MFC4354245.1"/>
    </source>
</evidence>
<reference evidence="4" key="1">
    <citation type="journal article" date="2019" name="Int. J. Syst. Evol. Microbiol.">
        <title>The Global Catalogue of Microorganisms (GCM) 10K type strain sequencing project: providing services to taxonomists for standard genome sequencing and annotation.</title>
        <authorList>
            <consortium name="The Broad Institute Genomics Platform"/>
            <consortium name="The Broad Institute Genome Sequencing Center for Infectious Disease"/>
            <person name="Wu L."/>
            <person name="Ma J."/>
        </authorList>
    </citation>
    <scope>NUCLEOTIDE SEQUENCE [LARGE SCALE GENOMIC DNA]</scope>
    <source>
        <strain evidence="4">CCUG 50353</strain>
    </source>
</reference>
<evidence type="ECO:0000259" key="2">
    <source>
        <dbReference type="PROSITE" id="PS51194"/>
    </source>
</evidence>
<dbReference type="SUPFAM" id="SSF52540">
    <property type="entry name" value="P-loop containing nucleoside triphosphate hydrolases"/>
    <property type="match status" value="2"/>
</dbReference>
<dbReference type="InterPro" id="IPR014001">
    <property type="entry name" value="Helicase_ATP-bd"/>
</dbReference>
<dbReference type="PROSITE" id="PS51194">
    <property type="entry name" value="HELICASE_CTER"/>
    <property type="match status" value="1"/>
</dbReference>
<evidence type="ECO:0000313" key="4">
    <source>
        <dbReference type="Proteomes" id="UP001595733"/>
    </source>
</evidence>
<dbReference type="InterPro" id="IPR006935">
    <property type="entry name" value="Helicase/UvrB_N"/>
</dbReference>
<dbReference type="Pfam" id="PF22548">
    <property type="entry name" value="AEP-TOTE"/>
    <property type="match status" value="1"/>
</dbReference>
<dbReference type="RefSeq" id="WP_378140480.1">
    <property type="nucleotide sequence ID" value="NZ_JBHSEF010000010.1"/>
</dbReference>
<dbReference type="PANTHER" id="PTHR47396">
    <property type="entry name" value="TYPE I RESTRICTION ENZYME ECOKI R PROTEIN"/>
    <property type="match status" value="1"/>
</dbReference>
<dbReference type="InterPro" id="IPR050742">
    <property type="entry name" value="Helicase_Restrict-Modif_Enz"/>
</dbReference>
<dbReference type="SMART" id="SM00487">
    <property type="entry name" value="DEXDc"/>
    <property type="match status" value="1"/>
</dbReference>
<dbReference type="InterPro" id="IPR001650">
    <property type="entry name" value="Helicase_C-like"/>
</dbReference>
<dbReference type="Pfam" id="PF04851">
    <property type="entry name" value="ResIII"/>
    <property type="match status" value="1"/>
</dbReference>
<gene>
    <name evidence="3" type="ORF">ACFO0S_04055</name>
</gene>
<dbReference type="GO" id="GO:0004386">
    <property type="term" value="F:helicase activity"/>
    <property type="evidence" value="ECO:0007669"/>
    <property type="project" value="UniProtKB-KW"/>
</dbReference>
<feature type="domain" description="Helicase ATP-binding" evidence="1">
    <location>
        <begin position="390"/>
        <end position="536"/>
    </location>
</feature>
<keyword evidence="4" id="KW-1185">Reference proteome</keyword>
<protein>
    <submittedName>
        <fullName evidence="3">DEAD/DEAH box helicase family protein</fullName>
    </submittedName>
</protein>
<evidence type="ECO:0000259" key="1">
    <source>
        <dbReference type="PROSITE" id="PS51192"/>
    </source>
</evidence>
<dbReference type="InterPro" id="IPR027417">
    <property type="entry name" value="P-loop_NTPase"/>
</dbReference>
<dbReference type="PROSITE" id="PS51192">
    <property type="entry name" value="HELICASE_ATP_BIND_1"/>
    <property type="match status" value="1"/>
</dbReference>
<organism evidence="3 4">
    <name type="scientific">Chryseomicrobium palamuruense</name>
    <dbReference type="NCBI Taxonomy" id="682973"/>
    <lineage>
        <taxon>Bacteria</taxon>
        <taxon>Bacillati</taxon>
        <taxon>Bacillota</taxon>
        <taxon>Bacilli</taxon>
        <taxon>Bacillales</taxon>
        <taxon>Caryophanaceae</taxon>
        <taxon>Chryseomicrobium</taxon>
    </lineage>
</organism>
<dbReference type="Gene3D" id="3.40.50.300">
    <property type="entry name" value="P-loop containing nucleotide triphosphate hydrolases"/>
    <property type="match status" value="2"/>
</dbReference>
<keyword evidence="3" id="KW-0067">ATP-binding</keyword>
<dbReference type="EMBL" id="JBHSEF010000010">
    <property type="protein sequence ID" value="MFC4354245.1"/>
    <property type="molecule type" value="Genomic_DNA"/>
</dbReference>
<keyword evidence="3" id="KW-0547">Nucleotide-binding</keyword>
<dbReference type="CDD" id="cd17926">
    <property type="entry name" value="DEXHc_RE"/>
    <property type="match status" value="1"/>
</dbReference>
<keyword evidence="3" id="KW-0378">Hydrolase</keyword>
<name>A0ABV8USK5_9BACL</name>
<comment type="caution">
    <text evidence="3">The sequence shown here is derived from an EMBL/GenBank/DDBJ whole genome shotgun (WGS) entry which is preliminary data.</text>
</comment>
<dbReference type="CDD" id="cd18785">
    <property type="entry name" value="SF2_C"/>
    <property type="match status" value="1"/>
</dbReference>